<evidence type="ECO:0000313" key="3">
    <source>
        <dbReference type="Proteomes" id="UP001310594"/>
    </source>
</evidence>
<dbReference type="PANTHER" id="PTHR42085">
    <property type="entry name" value="F-BOX DOMAIN-CONTAINING PROTEIN"/>
    <property type="match status" value="1"/>
</dbReference>
<accession>A0AAN7WF53</accession>
<evidence type="ECO:0000256" key="1">
    <source>
        <dbReference type="SAM" id="MobiDB-lite"/>
    </source>
</evidence>
<comment type="caution">
    <text evidence="2">The sequence shown here is derived from an EMBL/GenBank/DDBJ whole genome shotgun (WGS) entry which is preliminary data.</text>
</comment>
<dbReference type="Proteomes" id="UP001310594">
    <property type="component" value="Unassembled WGS sequence"/>
</dbReference>
<dbReference type="AlphaFoldDB" id="A0AAN7WF53"/>
<dbReference type="InterPro" id="IPR038883">
    <property type="entry name" value="AN11006-like"/>
</dbReference>
<name>A0AAN7WF53_9PEZI</name>
<protein>
    <submittedName>
        <fullName evidence="2">Uncharacterized protein</fullName>
    </submittedName>
</protein>
<gene>
    <name evidence="2" type="ORF">LTR97_000702</name>
</gene>
<feature type="region of interest" description="Disordered" evidence="1">
    <location>
        <begin position="1"/>
        <end position="28"/>
    </location>
</feature>
<sequence>MARRSRRAKGGHGSAPAEPVSIVSTSQDSAHQQKEEICHLMRLPAELRNSIYELVVVRPFAITIGSNMGSSKELSKASQLPAITRTNHQIRNEALSIFLGANTFDVYLHCDYGRFDYRHYDRCDIRPALSGAHSWLGRMTPDQRRQIKEIVLCTPLTFKALVTIVSPSLEYPSSDKEWRLCGGQRLHIVDESVGDKSCAANVLCGEDLNHFRIKVEERDKEHCNVCKLFRPILEMCSDEGVLDEART</sequence>
<dbReference type="PANTHER" id="PTHR42085:SF2">
    <property type="entry name" value="F-BOX DOMAIN-CONTAINING PROTEIN"/>
    <property type="match status" value="1"/>
</dbReference>
<proteinExistence type="predicted"/>
<dbReference type="EMBL" id="JAVRQU010000001">
    <property type="protein sequence ID" value="KAK5708162.1"/>
    <property type="molecule type" value="Genomic_DNA"/>
</dbReference>
<feature type="compositionally biased region" description="Basic residues" evidence="1">
    <location>
        <begin position="1"/>
        <end position="10"/>
    </location>
</feature>
<organism evidence="2 3">
    <name type="scientific">Elasticomyces elasticus</name>
    <dbReference type="NCBI Taxonomy" id="574655"/>
    <lineage>
        <taxon>Eukaryota</taxon>
        <taxon>Fungi</taxon>
        <taxon>Dikarya</taxon>
        <taxon>Ascomycota</taxon>
        <taxon>Pezizomycotina</taxon>
        <taxon>Dothideomycetes</taxon>
        <taxon>Dothideomycetidae</taxon>
        <taxon>Mycosphaerellales</taxon>
        <taxon>Teratosphaeriaceae</taxon>
        <taxon>Elasticomyces</taxon>
    </lineage>
</organism>
<reference evidence="2" key="1">
    <citation type="submission" date="2023-08" db="EMBL/GenBank/DDBJ databases">
        <title>Black Yeasts Isolated from many extreme environments.</title>
        <authorList>
            <person name="Coleine C."/>
            <person name="Stajich J.E."/>
            <person name="Selbmann L."/>
        </authorList>
    </citation>
    <scope>NUCLEOTIDE SEQUENCE</scope>
    <source>
        <strain evidence="2">CCFEE 5810</strain>
    </source>
</reference>
<evidence type="ECO:0000313" key="2">
    <source>
        <dbReference type="EMBL" id="KAK5708162.1"/>
    </source>
</evidence>